<dbReference type="PANTHER" id="PTHR30086:SF20">
    <property type="entry name" value="ARGININE EXPORTER PROTEIN ARGO-RELATED"/>
    <property type="match status" value="1"/>
</dbReference>
<dbReference type="Pfam" id="PF01810">
    <property type="entry name" value="LysE"/>
    <property type="match status" value="1"/>
</dbReference>
<keyword evidence="4 6" id="KW-1133">Transmembrane helix</keyword>
<comment type="subcellular location">
    <subcellularLocation>
        <location evidence="1">Cell membrane</location>
        <topology evidence="1">Multi-pass membrane protein</topology>
    </subcellularLocation>
</comment>
<keyword evidence="2" id="KW-1003">Cell membrane</keyword>
<reference evidence="7 8" key="1">
    <citation type="submission" date="2020-08" db="EMBL/GenBank/DDBJ databases">
        <title>Genomic Encyclopedia of Type Strains, Phase IV (KMG-V): Genome sequencing to study the core and pangenomes of soil and plant-associated prokaryotes.</title>
        <authorList>
            <person name="Whitman W."/>
        </authorList>
    </citation>
    <scope>NUCLEOTIDE SEQUENCE [LARGE SCALE GENOMIC DNA]</scope>
    <source>
        <strain evidence="7 8">SRMrh-85</strain>
    </source>
</reference>
<feature type="transmembrane region" description="Helical" evidence="6">
    <location>
        <begin position="52"/>
        <end position="71"/>
    </location>
</feature>
<dbReference type="InterPro" id="IPR001123">
    <property type="entry name" value="LeuE-type"/>
</dbReference>
<feature type="transmembrane region" description="Helical" evidence="6">
    <location>
        <begin position="197"/>
        <end position="216"/>
    </location>
</feature>
<dbReference type="Proteomes" id="UP000533533">
    <property type="component" value="Unassembled WGS sequence"/>
</dbReference>
<name>A0ABR6FEC4_9BURK</name>
<sequence length="250" mass="26643">MLASPDAPEIVDVGYGQGKSFRLLAEAFRSRRIVALQSAFNNPAPYSPRPPMLPISTIGLMASGCAIVLLMPGPTNTLLAAAGLRQGLRRSAHLCAAELAGYLVSITLWGLCFTHASQSLGWLPKVLRVTSSLYLAWLALRLWFTANSIETSASGVVSTRTLFSATVLNPKAILFAGSIFPSVAFASVITWLQAMAIFAVLLIPIGLTWIAIGAAPRNGRAPFIRPAFFQRCASVVVGAFSVSLMWALAH</sequence>
<evidence type="ECO:0000256" key="6">
    <source>
        <dbReference type="SAM" id="Phobius"/>
    </source>
</evidence>
<accession>A0ABR6FEC4</accession>
<comment type="caution">
    <text evidence="7">The sequence shown here is derived from an EMBL/GenBank/DDBJ whole genome shotgun (WGS) entry which is preliminary data.</text>
</comment>
<proteinExistence type="predicted"/>
<keyword evidence="8" id="KW-1185">Reference proteome</keyword>
<dbReference type="EMBL" id="JACHVZ010000001">
    <property type="protein sequence ID" value="MBB2925786.1"/>
    <property type="molecule type" value="Genomic_DNA"/>
</dbReference>
<evidence type="ECO:0000313" key="7">
    <source>
        <dbReference type="EMBL" id="MBB2925786.1"/>
    </source>
</evidence>
<evidence type="ECO:0000256" key="5">
    <source>
        <dbReference type="ARBA" id="ARBA00023136"/>
    </source>
</evidence>
<keyword evidence="3 6" id="KW-0812">Transmembrane</keyword>
<feature type="transmembrane region" description="Helical" evidence="6">
    <location>
        <begin position="122"/>
        <end position="144"/>
    </location>
</feature>
<feature type="transmembrane region" description="Helical" evidence="6">
    <location>
        <begin position="228"/>
        <end position="249"/>
    </location>
</feature>
<protein>
    <submittedName>
        <fullName evidence="7">Threonine/homoserine/homoserine lactone efflux protein</fullName>
    </submittedName>
</protein>
<evidence type="ECO:0000256" key="3">
    <source>
        <dbReference type="ARBA" id="ARBA00022692"/>
    </source>
</evidence>
<feature type="transmembrane region" description="Helical" evidence="6">
    <location>
        <begin position="92"/>
        <end position="116"/>
    </location>
</feature>
<keyword evidence="5 6" id="KW-0472">Membrane</keyword>
<dbReference type="RefSeq" id="WP_243413155.1">
    <property type="nucleotide sequence ID" value="NZ_JACHVZ010000001.1"/>
</dbReference>
<evidence type="ECO:0000313" key="8">
    <source>
        <dbReference type="Proteomes" id="UP000533533"/>
    </source>
</evidence>
<evidence type="ECO:0000256" key="2">
    <source>
        <dbReference type="ARBA" id="ARBA00022475"/>
    </source>
</evidence>
<gene>
    <name evidence="7" type="ORF">FHX59_000192</name>
</gene>
<evidence type="ECO:0000256" key="1">
    <source>
        <dbReference type="ARBA" id="ARBA00004651"/>
    </source>
</evidence>
<organism evidence="7 8">
    <name type="scientific">Paraburkholderia silvatlantica</name>
    <dbReference type="NCBI Taxonomy" id="321895"/>
    <lineage>
        <taxon>Bacteria</taxon>
        <taxon>Pseudomonadati</taxon>
        <taxon>Pseudomonadota</taxon>
        <taxon>Betaproteobacteria</taxon>
        <taxon>Burkholderiales</taxon>
        <taxon>Burkholderiaceae</taxon>
        <taxon>Paraburkholderia</taxon>
    </lineage>
</organism>
<feature type="transmembrane region" description="Helical" evidence="6">
    <location>
        <begin position="172"/>
        <end position="191"/>
    </location>
</feature>
<evidence type="ECO:0000256" key="4">
    <source>
        <dbReference type="ARBA" id="ARBA00022989"/>
    </source>
</evidence>
<dbReference type="PANTHER" id="PTHR30086">
    <property type="entry name" value="ARGININE EXPORTER PROTEIN ARGO"/>
    <property type="match status" value="1"/>
</dbReference>